<dbReference type="Proteomes" id="UP000001681">
    <property type="component" value="Chromosome"/>
</dbReference>
<evidence type="ECO:0000313" key="2">
    <source>
        <dbReference type="EMBL" id="ACB60836.1"/>
    </source>
</evidence>
<dbReference type="InterPro" id="IPR000182">
    <property type="entry name" value="GNAT_dom"/>
</dbReference>
<dbReference type="STRING" id="262543.Exig_1364"/>
<evidence type="ECO:0000259" key="1">
    <source>
        <dbReference type="PROSITE" id="PS51186"/>
    </source>
</evidence>
<dbReference type="GO" id="GO:0016747">
    <property type="term" value="F:acyltransferase activity, transferring groups other than amino-acyl groups"/>
    <property type="evidence" value="ECO:0007669"/>
    <property type="project" value="InterPro"/>
</dbReference>
<dbReference type="SUPFAM" id="SSF55729">
    <property type="entry name" value="Acyl-CoA N-acyltransferases (Nat)"/>
    <property type="match status" value="1"/>
</dbReference>
<gene>
    <name evidence="2" type="ordered locus">Exig_1364</name>
</gene>
<accession>B1YFG0</accession>
<reference evidence="2 3" key="2">
    <citation type="journal article" date="2008" name="BMC Genomics">
        <title>Architecture of thermal adaptation in an Exiguobacterium sibiricum strain isolated from 3 million year old permafrost: a genome and transcriptome approach.</title>
        <authorList>
            <person name="Rodrigues D.F."/>
            <person name="Ivanova N."/>
            <person name="He Z."/>
            <person name="Huebner M."/>
            <person name="Zhou J."/>
            <person name="Tiedje J.M."/>
        </authorList>
    </citation>
    <scope>NUCLEOTIDE SEQUENCE [LARGE SCALE GENOMIC DNA]</scope>
    <source>
        <strain evidence="3">DSM 17290 / CIP 109462 / JCM 13490 / 255-15</strain>
    </source>
</reference>
<dbReference type="PANTHER" id="PTHR43415:SF3">
    <property type="entry name" value="GNAT-FAMILY ACETYLTRANSFERASE"/>
    <property type="match status" value="1"/>
</dbReference>
<feature type="domain" description="N-acetyltransferase" evidence="1">
    <location>
        <begin position="14"/>
        <end position="176"/>
    </location>
</feature>
<proteinExistence type="predicted"/>
<organism evidence="2 3">
    <name type="scientific">Exiguobacterium sibiricum (strain DSM 17290 / CCUG 55495 / CIP 109462 / JCM 13490 / 255-15)</name>
    <dbReference type="NCBI Taxonomy" id="262543"/>
    <lineage>
        <taxon>Bacteria</taxon>
        <taxon>Bacillati</taxon>
        <taxon>Bacillota</taxon>
        <taxon>Bacilli</taxon>
        <taxon>Bacillales</taxon>
        <taxon>Bacillales Family XII. Incertae Sedis</taxon>
        <taxon>Exiguobacterium</taxon>
    </lineage>
</organism>
<sequence>MNLTVKPVLTGKSVILRPFETADLPIIEQCLRDPEVLQLTGSEADFDRETLKTWYGTRHDQPDRLDLAVVDKATGTLVGEVVVNEYQSSDHSMNFRILIGEAGRNRGLGTEATRLLMDYLFRQTSLARLTLSVFDFNPRARHVYEKLGFQVSGVEEDDFEVDGRRVESILMVLTRERYLEQ</sequence>
<dbReference type="eggNOG" id="COG1670">
    <property type="taxonomic scope" value="Bacteria"/>
</dbReference>
<dbReference type="AlphaFoldDB" id="B1YFG0"/>
<protein>
    <submittedName>
        <fullName evidence="2">GCN5-related N-acetyltransferase</fullName>
    </submittedName>
</protein>
<dbReference type="Gene3D" id="3.40.630.30">
    <property type="match status" value="1"/>
</dbReference>
<reference evidence="3" key="3">
    <citation type="submission" date="2008-04" db="EMBL/GenBank/DDBJ databases">
        <title>Complete sequence of chromosome of Exiguobacterium sibiricum 255-15.</title>
        <authorList>
            <consortium name="US DOE Joint Genome Institute"/>
            <person name="Copeland A."/>
            <person name="Lucas S."/>
            <person name="Lapidus A."/>
            <person name="Glavina del Rio T."/>
            <person name="Dalin E."/>
            <person name="Tice H."/>
            <person name="Bruce D."/>
            <person name="Goodwin L."/>
            <person name="Pitluck S."/>
            <person name="Kiss H."/>
            <person name="Chertkov O."/>
            <person name="Monk C."/>
            <person name="Brettin T."/>
            <person name="Detter J.C."/>
            <person name="Han C."/>
            <person name="Kuske C.R."/>
            <person name="Schmutz J."/>
            <person name="Larimer F."/>
            <person name="Land M."/>
            <person name="Hauser L."/>
            <person name="Kyrpides N."/>
            <person name="Mikhailova N."/>
            <person name="Vishnivetskaya T."/>
            <person name="Rodrigues D.F."/>
            <person name="Gilichinsky D."/>
            <person name="Tiedje J."/>
            <person name="Richardson P."/>
        </authorList>
    </citation>
    <scope>NUCLEOTIDE SEQUENCE [LARGE SCALE GENOMIC DNA]</scope>
    <source>
        <strain evidence="3">DSM 17290 / CIP 109462 / JCM 13490 / 255-15</strain>
    </source>
</reference>
<reference evidence="2 3" key="1">
    <citation type="journal article" date="2006" name="Extremophiles">
        <title>Characterization of Exiguobacterium isolates from the Siberian permafrost. Description of Exiguobacterium sibiricum sp. nov.</title>
        <authorList>
            <person name="Rodrigues D.F."/>
            <person name="Goris J."/>
            <person name="Vishnivetskaya T."/>
            <person name="Gilichinsky D."/>
            <person name="Thomashow M.F."/>
            <person name="Tiedje J.M."/>
        </authorList>
    </citation>
    <scope>NUCLEOTIDE SEQUENCE [LARGE SCALE GENOMIC DNA]</scope>
    <source>
        <strain evidence="3">DSM 17290 / CIP 109462 / JCM 13490 / 255-15</strain>
    </source>
</reference>
<evidence type="ECO:0000313" key="3">
    <source>
        <dbReference type="Proteomes" id="UP000001681"/>
    </source>
</evidence>
<keyword evidence="3" id="KW-1185">Reference proteome</keyword>
<dbReference type="InterPro" id="IPR016181">
    <property type="entry name" value="Acyl_CoA_acyltransferase"/>
</dbReference>
<keyword evidence="2" id="KW-0808">Transferase</keyword>
<dbReference type="EMBL" id="CP001022">
    <property type="protein sequence ID" value="ACB60836.1"/>
    <property type="molecule type" value="Genomic_DNA"/>
</dbReference>
<dbReference type="PROSITE" id="PS51186">
    <property type="entry name" value="GNAT"/>
    <property type="match status" value="1"/>
</dbReference>
<dbReference type="KEGG" id="esi:Exig_1364"/>
<dbReference type="PANTHER" id="PTHR43415">
    <property type="entry name" value="SPERMIDINE N(1)-ACETYLTRANSFERASE"/>
    <property type="match status" value="1"/>
</dbReference>
<dbReference type="RefSeq" id="WP_012370257.1">
    <property type="nucleotide sequence ID" value="NC_010556.1"/>
</dbReference>
<dbReference type="OrthoDB" id="9795206at2"/>
<name>B1YFG0_EXIS2</name>
<dbReference type="Pfam" id="PF13302">
    <property type="entry name" value="Acetyltransf_3"/>
    <property type="match status" value="1"/>
</dbReference>
<dbReference type="HOGENOM" id="CLU_013985_3_2_9"/>